<sequence length="391" mass="42485">MTDFMCKRFVKNHENTKEPQVREGYGKLASVVGIISNAILCIAKILVGLISGSIAIIADGINNLADASSSVITLAGFKLSALPEDDEHPYGHARIEYITGMIVSVLIVVVGVELIKSSIDKILHPEPLEFSWSMVIVLLLAILLKVWQAMFNIKIGKKINSVALTATGTDSRNDVISTTAVLFSIIIGKMANIQIDGYMGVLVALFIIWSGIGLIKETSSPLLGEAPDPDLVAAISEMASDFDGVLGIHDLVVHNYGPGKVFASIHIEVDANGDLMESHDMVDNIERQLSKKLHIVLTAHMDPIKVDDPIVALMNEVTTKVTDSLDGISNVHDLRVVPGPTHTNIIFDIVVNPSCKLSNKEIHQAFTDAIKAIDENYFVVINFDKNYVNQV</sequence>
<evidence type="ECO:0000256" key="3">
    <source>
        <dbReference type="ARBA" id="ARBA00022448"/>
    </source>
</evidence>
<evidence type="ECO:0000313" key="11">
    <source>
        <dbReference type="Proteomes" id="UP000446866"/>
    </source>
</evidence>
<evidence type="ECO:0000313" key="10">
    <source>
        <dbReference type="EMBL" id="NBH62229.1"/>
    </source>
</evidence>
<evidence type="ECO:0000256" key="1">
    <source>
        <dbReference type="ARBA" id="ARBA00004141"/>
    </source>
</evidence>
<keyword evidence="5 7" id="KW-1133">Transmembrane helix</keyword>
<feature type="transmembrane region" description="Helical" evidence="7">
    <location>
        <begin position="197"/>
        <end position="215"/>
    </location>
</feature>
<dbReference type="Gene3D" id="1.20.1510.10">
    <property type="entry name" value="Cation efflux protein transmembrane domain"/>
    <property type="match status" value="1"/>
</dbReference>
<dbReference type="InterPro" id="IPR058533">
    <property type="entry name" value="Cation_efflux_TM"/>
</dbReference>
<dbReference type="Gene3D" id="3.30.70.1350">
    <property type="entry name" value="Cation efflux protein, cytoplasmic domain"/>
    <property type="match status" value="1"/>
</dbReference>
<dbReference type="FunFam" id="1.20.1510.10:FF:000006">
    <property type="entry name" value="Divalent cation efflux transporter"/>
    <property type="match status" value="1"/>
</dbReference>
<dbReference type="GO" id="GO:0008324">
    <property type="term" value="F:monoatomic cation transmembrane transporter activity"/>
    <property type="evidence" value="ECO:0007669"/>
    <property type="project" value="InterPro"/>
</dbReference>
<reference evidence="10 11" key="1">
    <citation type="submission" date="2018-08" db="EMBL/GenBank/DDBJ databases">
        <title>Murine metabolic-syndrome-specific gut microbial biobank.</title>
        <authorList>
            <person name="Liu C."/>
        </authorList>
    </citation>
    <scope>NUCLEOTIDE SEQUENCE [LARGE SCALE GENOMIC DNA]</scope>
    <source>
        <strain evidence="10 11">28</strain>
    </source>
</reference>
<evidence type="ECO:0000256" key="2">
    <source>
        <dbReference type="ARBA" id="ARBA00008114"/>
    </source>
</evidence>
<feature type="transmembrane region" description="Helical" evidence="7">
    <location>
        <begin position="28"/>
        <end position="47"/>
    </location>
</feature>
<protein>
    <submittedName>
        <fullName evidence="10">Cation transporter</fullName>
    </submittedName>
</protein>
<dbReference type="Proteomes" id="UP000446866">
    <property type="component" value="Unassembled WGS sequence"/>
</dbReference>
<dbReference type="InterPro" id="IPR027470">
    <property type="entry name" value="Cation_efflux_CTD"/>
</dbReference>
<evidence type="ECO:0000256" key="6">
    <source>
        <dbReference type="ARBA" id="ARBA00023136"/>
    </source>
</evidence>
<dbReference type="EMBL" id="QXWK01000021">
    <property type="protein sequence ID" value="NBH62229.1"/>
    <property type="molecule type" value="Genomic_DNA"/>
</dbReference>
<dbReference type="GO" id="GO:0016020">
    <property type="term" value="C:membrane"/>
    <property type="evidence" value="ECO:0007669"/>
    <property type="project" value="UniProtKB-SubCell"/>
</dbReference>
<dbReference type="SUPFAM" id="SSF161111">
    <property type="entry name" value="Cation efflux protein transmembrane domain-like"/>
    <property type="match status" value="1"/>
</dbReference>
<evidence type="ECO:0000259" key="9">
    <source>
        <dbReference type="Pfam" id="PF16916"/>
    </source>
</evidence>
<keyword evidence="4 7" id="KW-0812">Transmembrane</keyword>
<dbReference type="NCBIfam" id="TIGR01297">
    <property type="entry name" value="CDF"/>
    <property type="match status" value="1"/>
</dbReference>
<accession>A0A845QK26</accession>
<dbReference type="InterPro" id="IPR050291">
    <property type="entry name" value="CDF_Transporter"/>
</dbReference>
<dbReference type="AlphaFoldDB" id="A0A845QK26"/>
<dbReference type="InterPro" id="IPR027469">
    <property type="entry name" value="Cation_efflux_TMD_sf"/>
</dbReference>
<feature type="domain" description="Cation efflux protein transmembrane" evidence="8">
    <location>
        <begin position="31"/>
        <end position="223"/>
    </location>
</feature>
<name>A0A845QK26_9FIRM</name>
<dbReference type="InterPro" id="IPR036837">
    <property type="entry name" value="Cation_efflux_CTD_sf"/>
</dbReference>
<keyword evidence="11" id="KW-1185">Reference proteome</keyword>
<evidence type="ECO:0000256" key="7">
    <source>
        <dbReference type="SAM" id="Phobius"/>
    </source>
</evidence>
<proteinExistence type="inferred from homology"/>
<feature type="transmembrane region" description="Helical" evidence="7">
    <location>
        <begin position="97"/>
        <end position="115"/>
    </location>
</feature>
<comment type="caution">
    <text evidence="10">The sequence shown here is derived from an EMBL/GenBank/DDBJ whole genome shotgun (WGS) entry which is preliminary data.</text>
</comment>
<organism evidence="10 11">
    <name type="scientific">Anaerotruncus colihominis</name>
    <dbReference type="NCBI Taxonomy" id="169435"/>
    <lineage>
        <taxon>Bacteria</taxon>
        <taxon>Bacillati</taxon>
        <taxon>Bacillota</taxon>
        <taxon>Clostridia</taxon>
        <taxon>Eubacteriales</taxon>
        <taxon>Oscillospiraceae</taxon>
        <taxon>Anaerotruncus</taxon>
    </lineage>
</organism>
<dbReference type="Pfam" id="PF01545">
    <property type="entry name" value="Cation_efflux"/>
    <property type="match status" value="1"/>
</dbReference>
<dbReference type="RefSeq" id="WP_160202518.1">
    <property type="nucleotide sequence ID" value="NZ_QXWK01000021.1"/>
</dbReference>
<dbReference type="PANTHER" id="PTHR43840">
    <property type="entry name" value="MITOCHONDRIAL METAL TRANSPORTER 1-RELATED"/>
    <property type="match status" value="1"/>
</dbReference>
<gene>
    <name evidence="10" type="ORF">D0435_11250</name>
</gene>
<comment type="similarity">
    <text evidence="2">Belongs to the cation diffusion facilitator (CDF) transporter (TC 2.A.4) family.</text>
</comment>
<dbReference type="PANTHER" id="PTHR43840:SF50">
    <property type="entry name" value="MANGANESE EFFLUX SYSTEM PROTEIN MNES"/>
    <property type="match status" value="1"/>
</dbReference>
<evidence type="ECO:0000256" key="4">
    <source>
        <dbReference type="ARBA" id="ARBA00022692"/>
    </source>
</evidence>
<dbReference type="Pfam" id="PF16916">
    <property type="entry name" value="ZT_dimer"/>
    <property type="match status" value="1"/>
</dbReference>
<keyword evidence="6 7" id="KW-0472">Membrane</keyword>
<evidence type="ECO:0000259" key="8">
    <source>
        <dbReference type="Pfam" id="PF01545"/>
    </source>
</evidence>
<feature type="transmembrane region" description="Helical" evidence="7">
    <location>
        <begin position="130"/>
        <end position="153"/>
    </location>
</feature>
<dbReference type="SUPFAM" id="SSF160240">
    <property type="entry name" value="Cation efflux protein cytoplasmic domain-like"/>
    <property type="match status" value="1"/>
</dbReference>
<keyword evidence="3" id="KW-0813">Transport</keyword>
<comment type="subcellular location">
    <subcellularLocation>
        <location evidence="1">Membrane</location>
        <topology evidence="1">Multi-pass membrane protein</topology>
    </subcellularLocation>
</comment>
<dbReference type="InterPro" id="IPR002524">
    <property type="entry name" value="Cation_efflux"/>
</dbReference>
<feature type="domain" description="Cation efflux protein cytoplasmic" evidence="9">
    <location>
        <begin position="227"/>
        <end position="303"/>
    </location>
</feature>
<evidence type="ECO:0000256" key="5">
    <source>
        <dbReference type="ARBA" id="ARBA00022989"/>
    </source>
</evidence>